<accession>A0A1W1WHU4</accession>
<evidence type="ECO:0000256" key="1">
    <source>
        <dbReference type="SAM" id="Phobius"/>
    </source>
</evidence>
<organism evidence="2 3">
    <name type="scientific">Sulfobacillus thermosulfidooxidans (strain DSM 9293 / VKM B-1269 / AT-1)</name>
    <dbReference type="NCBI Taxonomy" id="929705"/>
    <lineage>
        <taxon>Bacteria</taxon>
        <taxon>Bacillati</taxon>
        <taxon>Bacillota</taxon>
        <taxon>Clostridia</taxon>
        <taxon>Eubacteriales</taxon>
        <taxon>Clostridiales Family XVII. Incertae Sedis</taxon>
        <taxon>Sulfobacillus</taxon>
    </lineage>
</organism>
<feature type="transmembrane region" description="Helical" evidence="1">
    <location>
        <begin position="66"/>
        <end position="84"/>
    </location>
</feature>
<sequence length="112" mass="12134">MDNLQGIQKEDIIAILKANRELGPDYDEHTADQLLRLIQHKISPTVSAENDLKASVPMKRRHKERGPAGTVTSVLALSIPLLAIAHGSTISIIGVLGLDAFIISGILFRKTS</sequence>
<dbReference type="AlphaFoldDB" id="A0A1W1WHU4"/>
<keyword evidence="1" id="KW-1133">Transmembrane helix</keyword>
<evidence type="ECO:0000313" key="3">
    <source>
        <dbReference type="Proteomes" id="UP000192660"/>
    </source>
</evidence>
<reference evidence="3" key="1">
    <citation type="submission" date="2017-04" db="EMBL/GenBank/DDBJ databases">
        <authorList>
            <person name="Varghese N."/>
            <person name="Submissions S."/>
        </authorList>
    </citation>
    <scope>NUCLEOTIDE SEQUENCE [LARGE SCALE GENOMIC DNA]</scope>
    <source>
        <strain evidence="3">DSM 9293</strain>
    </source>
</reference>
<keyword evidence="3" id="KW-1185">Reference proteome</keyword>
<name>A0A1W1WHU4_SULTA</name>
<dbReference type="OrthoDB" id="3854538at2"/>
<evidence type="ECO:0000313" key="2">
    <source>
        <dbReference type="EMBL" id="SMC05837.1"/>
    </source>
</evidence>
<dbReference type="RefSeq" id="WP_020373645.1">
    <property type="nucleotide sequence ID" value="NZ_FWWY01000001.1"/>
</dbReference>
<dbReference type="EMBL" id="FWWY01000001">
    <property type="protein sequence ID" value="SMC05837.1"/>
    <property type="molecule type" value="Genomic_DNA"/>
</dbReference>
<feature type="transmembrane region" description="Helical" evidence="1">
    <location>
        <begin position="90"/>
        <end position="108"/>
    </location>
</feature>
<protein>
    <submittedName>
        <fullName evidence="2">Uncharacterized protein</fullName>
    </submittedName>
</protein>
<keyword evidence="1" id="KW-0472">Membrane</keyword>
<gene>
    <name evidence="2" type="ORF">SAMN00768000_2482</name>
</gene>
<keyword evidence="1" id="KW-0812">Transmembrane</keyword>
<dbReference type="Proteomes" id="UP000192660">
    <property type="component" value="Unassembled WGS sequence"/>
</dbReference>
<proteinExistence type="predicted"/>